<keyword evidence="2" id="KW-1185">Reference proteome</keyword>
<reference evidence="2" key="1">
    <citation type="submission" date="2016-10" db="EMBL/GenBank/DDBJ databases">
        <authorList>
            <person name="Varghese N."/>
            <person name="Submissions S."/>
        </authorList>
    </citation>
    <scope>NUCLEOTIDE SEQUENCE [LARGE SCALE GENOMIC DNA]</scope>
    <source>
        <strain evidence="2">DSM 16858</strain>
    </source>
</reference>
<dbReference type="PROSITE" id="PS51257">
    <property type="entry name" value="PROKAR_LIPOPROTEIN"/>
    <property type="match status" value="1"/>
</dbReference>
<dbReference type="EMBL" id="FOIJ01000015">
    <property type="protein sequence ID" value="SEU30229.1"/>
    <property type="molecule type" value="Genomic_DNA"/>
</dbReference>
<organism evidence="1 2">
    <name type="scientific">Stigmatella erecta</name>
    <dbReference type="NCBI Taxonomy" id="83460"/>
    <lineage>
        <taxon>Bacteria</taxon>
        <taxon>Pseudomonadati</taxon>
        <taxon>Myxococcota</taxon>
        <taxon>Myxococcia</taxon>
        <taxon>Myxococcales</taxon>
        <taxon>Cystobacterineae</taxon>
        <taxon>Archangiaceae</taxon>
        <taxon>Stigmatella</taxon>
    </lineage>
</organism>
<dbReference type="RefSeq" id="WP_093524587.1">
    <property type="nucleotide sequence ID" value="NZ_FOIJ01000015.1"/>
</dbReference>
<gene>
    <name evidence="1" type="ORF">SAMN05443639_11562</name>
</gene>
<proteinExistence type="predicted"/>
<evidence type="ECO:0000313" key="2">
    <source>
        <dbReference type="Proteomes" id="UP000199181"/>
    </source>
</evidence>
<protein>
    <recommendedName>
        <fullName evidence="3">Lipoprotein</fullName>
    </recommendedName>
</protein>
<dbReference type="AlphaFoldDB" id="A0A1I0KVS3"/>
<accession>A0A1I0KVS3</accession>
<sequence>MTRLLLCVLALSAVSACGSDSKEPLRQGRLTLREGGSLGELTQCGLDLPACPAPLHCVSFRLEGVSQARCVDPEIICTEVLACTGGTTCALLESYPEQVVCSGSCKGDACDAPVSDSGP</sequence>
<name>A0A1I0KVS3_9BACT</name>
<evidence type="ECO:0008006" key="3">
    <source>
        <dbReference type="Google" id="ProtNLM"/>
    </source>
</evidence>
<evidence type="ECO:0000313" key="1">
    <source>
        <dbReference type="EMBL" id="SEU30229.1"/>
    </source>
</evidence>
<dbReference type="Proteomes" id="UP000199181">
    <property type="component" value="Unassembled WGS sequence"/>
</dbReference>